<sequence length="664" mass="77075">MYKCPACPSTDLTLVRHLRHFTIHRPKEFSLDISRAAYKCPLCPANRQYVHYRRHLREAHADVINREGRQNWDPRDHQHQENEPEMGNDANNLPINDGVANEVMDENEGMVVDDEPEIENIDARNEDNDVLINDGMANEGMDENDGMAEDDDSITDEDWLAHVSESDEKKTELDQLFDQCLAHCQTLESRANMTRKNVTRVASSYKSIILKAYDVMAANQNNPSLLKWETNRLFDGFSTEYKRKKMLDCDEFNVTAERKYGDCIYILVFMDDFQVTAPLGSASVAYKLCGCYIMIMNLPWWLRTTLDFIFLKFLAFTSDLEGDYDENLRRLLIDELLDLERDGIVIVRHGEEKRIKVILSQVSGDNLGLHTAYGLQRRFRGDCCCRHCNAHSDQWQGTAEVGELRTVEAYNAIINEGDYETMRRYAIRAECPFHVLENYHFLDAPTVDLMHDVLEGHLLYLMGHIYQELDEEYGMRRINQLIERFPFTGKYKKNQPRALEITDGHLRGYTAKESFNLARLFPIILSSYGIYPEGLFWTCLLQFEYVMDYLFAYEMPESKLSTLEGMIKEYVQYYIDIGGKMTPKTHYLVHYVDVIKKLGMPRFYWGMRLEGKHQPIKNYGNVNYCHKNLACTLSAKVQRNTASALRKALTGMLLVYVKGVKRTV</sequence>
<evidence type="ECO:0000313" key="1">
    <source>
        <dbReference type="Proteomes" id="UP000887576"/>
    </source>
</evidence>
<accession>A0AC34PV43</accession>
<organism evidence="1 2">
    <name type="scientific">Panagrolaimus sp. JU765</name>
    <dbReference type="NCBI Taxonomy" id="591449"/>
    <lineage>
        <taxon>Eukaryota</taxon>
        <taxon>Metazoa</taxon>
        <taxon>Ecdysozoa</taxon>
        <taxon>Nematoda</taxon>
        <taxon>Chromadorea</taxon>
        <taxon>Rhabditida</taxon>
        <taxon>Tylenchina</taxon>
        <taxon>Panagrolaimomorpha</taxon>
        <taxon>Panagrolaimoidea</taxon>
        <taxon>Panagrolaimidae</taxon>
        <taxon>Panagrolaimus</taxon>
    </lineage>
</organism>
<reference evidence="2" key="1">
    <citation type="submission" date="2022-11" db="UniProtKB">
        <authorList>
            <consortium name="WormBaseParasite"/>
        </authorList>
    </citation>
    <scope>IDENTIFICATION</scope>
</reference>
<dbReference type="WBParaSite" id="JU765_v2.g10277.t1">
    <property type="protein sequence ID" value="JU765_v2.g10277.t1"/>
    <property type="gene ID" value="JU765_v2.g10277"/>
</dbReference>
<evidence type="ECO:0000313" key="2">
    <source>
        <dbReference type="WBParaSite" id="JU765_v2.g10277.t1"/>
    </source>
</evidence>
<dbReference type="Proteomes" id="UP000887576">
    <property type="component" value="Unplaced"/>
</dbReference>
<name>A0AC34PV43_9BILA</name>
<protein>
    <submittedName>
        <fullName evidence="2">C2H2-type domain-containing protein</fullName>
    </submittedName>
</protein>
<proteinExistence type="predicted"/>